<dbReference type="Proteomes" id="UP001501079">
    <property type="component" value="Unassembled WGS sequence"/>
</dbReference>
<feature type="transmembrane region" description="Helical" evidence="1">
    <location>
        <begin position="20"/>
        <end position="38"/>
    </location>
</feature>
<evidence type="ECO:0000256" key="1">
    <source>
        <dbReference type="SAM" id="Phobius"/>
    </source>
</evidence>
<feature type="transmembrane region" description="Helical" evidence="1">
    <location>
        <begin position="44"/>
        <end position="63"/>
    </location>
</feature>
<dbReference type="RefSeq" id="WP_344753260.1">
    <property type="nucleotide sequence ID" value="NZ_BAABBW010000002.1"/>
</dbReference>
<evidence type="ECO:0000313" key="3">
    <source>
        <dbReference type="Proteomes" id="UP001501079"/>
    </source>
</evidence>
<feature type="transmembrane region" description="Helical" evidence="1">
    <location>
        <begin position="75"/>
        <end position="93"/>
    </location>
</feature>
<feature type="transmembrane region" description="Helical" evidence="1">
    <location>
        <begin position="161"/>
        <end position="183"/>
    </location>
</feature>
<keyword evidence="1" id="KW-1133">Transmembrane helix</keyword>
<keyword evidence="3" id="KW-1185">Reference proteome</keyword>
<evidence type="ECO:0000313" key="2">
    <source>
        <dbReference type="EMBL" id="GAA4173815.1"/>
    </source>
</evidence>
<comment type="caution">
    <text evidence="2">The sequence shown here is derived from an EMBL/GenBank/DDBJ whole genome shotgun (WGS) entry which is preliminary data.</text>
</comment>
<gene>
    <name evidence="2" type="ORF">GCM10022287_16760</name>
</gene>
<feature type="transmembrane region" description="Helical" evidence="1">
    <location>
        <begin position="131"/>
        <end position="149"/>
    </location>
</feature>
<name>A0ABP7ZZC5_9MICO</name>
<feature type="transmembrane region" description="Helical" evidence="1">
    <location>
        <begin position="99"/>
        <end position="119"/>
    </location>
</feature>
<accession>A0ABP7ZZC5</accession>
<keyword evidence="1" id="KW-0812">Transmembrane</keyword>
<protein>
    <submittedName>
        <fullName evidence="2">Membrane protein</fullName>
    </submittedName>
</protein>
<reference evidence="3" key="1">
    <citation type="journal article" date="2019" name="Int. J. Syst. Evol. Microbiol.">
        <title>The Global Catalogue of Microorganisms (GCM) 10K type strain sequencing project: providing services to taxonomists for standard genome sequencing and annotation.</title>
        <authorList>
            <consortium name="The Broad Institute Genomics Platform"/>
            <consortium name="The Broad Institute Genome Sequencing Center for Infectious Disease"/>
            <person name="Wu L."/>
            <person name="Ma J."/>
        </authorList>
    </citation>
    <scope>NUCLEOTIDE SEQUENCE [LARGE SCALE GENOMIC DNA]</scope>
    <source>
        <strain evidence="3">JCM 17591</strain>
    </source>
</reference>
<organism evidence="2 3">
    <name type="scientific">Gryllotalpicola koreensis</name>
    <dbReference type="NCBI Taxonomy" id="993086"/>
    <lineage>
        <taxon>Bacteria</taxon>
        <taxon>Bacillati</taxon>
        <taxon>Actinomycetota</taxon>
        <taxon>Actinomycetes</taxon>
        <taxon>Micrococcales</taxon>
        <taxon>Microbacteriaceae</taxon>
        <taxon>Gryllotalpicola</taxon>
    </lineage>
</organism>
<proteinExistence type="predicted"/>
<sequence>MTDTAAPSTPTLGTALRRLYFTRFAFAIVWALVLFATSSLTGPVLTVLLVLYPLVDAAAVAWQLRAEGSSASPRIAEWINVVTSVAAAIALGIASASSIGAVLAVWGIWAVVSGAMQLVTALLRRRAGGQVPLVISGAISVLAGFSFALQGLRGATSATSVGGYAILGGIFFLISAIRLSILLRRKA</sequence>
<keyword evidence="1" id="KW-0472">Membrane</keyword>
<dbReference type="EMBL" id="BAABBW010000002">
    <property type="protein sequence ID" value="GAA4173815.1"/>
    <property type="molecule type" value="Genomic_DNA"/>
</dbReference>